<evidence type="ECO:0000259" key="1">
    <source>
        <dbReference type="Pfam" id="PF14295"/>
    </source>
</evidence>
<reference evidence="2 3" key="1">
    <citation type="journal article" date="2020" name="Microbiol. Resour. Announc.">
        <title>Draft Genome Sequence of a Cladosporium Species Isolated from the Mesophotic Ascidian Didemnum maculosum.</title>
        <authorList>
            <person name="Gioti A."/>
            <person name="Siaperas R."/>
            <person name="Nikolaivits E."/>
            <person name="Le Goff G."/>
            <person name="Ouazzani J."/>
            <person name="Kotoulas G."/>
            <person name="Topakas E."/>
        </authorList>
    </citation>
    <scope>NUCLEOTIDE SEQUENCE [LARGE SCALE GENOMIC DNA]</scope>
    <source>
        <strain evidence="2 3">TM138-S3</strain>
    </source>
</reference>
<comment type="caution">
    <text evidence="2">The sequence shown here is derived from an EMBL/GenBank/DDBJ whole genome shotgun (WGS) entry which is preliminary data.</text>
</comment>
<dbReference type="InterPro" id="IPR003609">
    <property type="entry name" value="Pan_app"/>
</dbReference>
<dbReference type="SUPFAM" id="SSF57414">
    <property type="entry name" value="Hairpin loop containing domain-like"/>
    <property type="match status" value="1"/>
</dbReference>
<dbReference type="Gene3D" id="3.50.4.10">
    <property type="entry name" value="Hepatocyte Growth Factor"/>
    <property type="match status" value="1"/>
</dbReference>
<dbReference type="GeneID" id="96002613"/>
<evidence type="ECO:0000313" key="2">
    <source>
        <dbReference type="EMBL" id="KAL1589991.1"/>
    </source>
</evidence>
<keyword evidence="3" id="KW-1185">Reference proteome</keyword>
<dbReference type="EMBL" id="JAAQHG020000003">
    <property type="protein sequence ID" value="KAL1589991.1"/>
    <property type="molecule type" value="Genomic_DNA"/>
</dbReference>
<evidence type="ECO:0000313" key="3">
    <source>
        <dbReference type="Proteomes" id="UP000803884"/>
    </source>
</evidence>
<dbReference type="AlphaFoldDB" id="A0AB34L1D1"/>
<gene>
    <name evidence="2" type="ORF">WHR41_01169</name>
</gene>
<proteinExistence type="predicted"/>
<dbReference type="Pfam" id="PF14295">
    <property type="entry name" value="PAN_4"/>
    <property type="match status" value="2"/>
</dbReference>
<dbReference type="Proteomes" id="UP000803884">
    <property type="component" value="Unassembled WGS sequence"/>
</dbReference>
<dbReference type="RefSeq" id="XP_069233096.1">
    <property type="nucleotide sequence ID" value="XM_069369775.1"/>
</dbReference>
<organism evidence="2 3">
    <name type="scientific">Cladosporium halotolerans</name>
    <dbReference type="NCBI Taxonomy" id="1052096"/>
    <lineage>
        <taxon>Eukaryota</taxon>
        <taxon>Fungi</taxon>
        <taxon>Dikarya</taxon>
        <taxon>Ascomycota</taxon>
        <taxon>Pezizomycotina</taxon>
        <taxon>Dothideomycetes</taxon>
        <taxon>Dothideomycetidae</taxon>
        <taxon>Cladosporiales</taxon>
        <taxon>Cladosporiaceae</taxon>
        <taxon>Cladosporium</taxon>
    </lineage>
</organism>
<feature type="domain" description="Apple" evidence="1">
    <location>
        <begin position="147"/>
        <end position="184"/>
    </location>
</feature>
<accession>A0AB34L1D1</accession>
<sequence length="321" mass="34699">MGDNPPQTTCSTGGTNYAVQCGILYEGTEIDTSDINIAFGRSDLVETEHGEEISMLVDRATVPDFASCQNLCSITSGCKAFNFVGNDCTLFSSVSGYSYAPGVVGGVVYGQNEAPPTPIDTLPSCPDSAGKSFTDSMGIQYEIVCYTQYSGGYIPIAPLSADNIANCLPTCDMNDLCVGVEYDTLQSVCRFKSANNGTQTVDNNIIAAVGAVSPPGYSDSTSAPPMTVTTTITPTTTICKPQQPSGFHRISHANNTSFICYIDYHSFLVEFRRGSDKYSGNHTTNKWRIPHQRPQWSLLRLSNTIWGCDADTKLRRRIAML</sequence>
<feature type="domain" description="Apple" evidence="1">
    <location>
        <begin position="62"/>
        <end position="88"/>
    </location>
</feature>
<name>A0AB34L1D1_9PEZI</name>
<protein>
    <recommendedName>
        <fullName evidence="1">Apple domain-containing protein</fullName>
    </recommendedName>
</protein>